<reference evidence="2 3" key="1">
    <citation type="submission" date="2019-01" db="EMBL/GenBank/DDBJ databases">
        <title>Intercellular communication is required for trap formation in the nematode-trapping fungus Duddingtonia flagrans.</title>
        <authorList>
            <person name="Youssar L."/>
            <person name="Wernet V."/>
            <person name="Hensel N."/>
            <person name="Hildebrandt H.-G."/>
            <person name="Fischer R."/>
        </authorList>
    </citation>
    <scope>NUCLEOTIDE SEQUENCE [LARGE SCALE GENOMIC DNA]</scope>
    <source>
        <strain evidence="2 3">CBS H-5679</strain>
    </source>
</reference>
<evidence type="ECO:0000256" key="1">
    <source>
        <dbReference type="SAM" id="MobiDB-lite"/>
    </source>
</evidence>
<organism evidence="2 3">
    <name type="scientific">Arthrobotrys flagrans</name>
    <name type="common">Nematode-trapping fungus</name>
    <name type="synonym">Trichothecium flagrans</name>
    <dbReference type="NCBI Taxonomy" id="97331"/>
    <lineage>
        <taxon>Eukaryota</taxon>
        <taxon>Fungi</taxon>
        <taxon>Dikarya</taxon>
        <taxon>Ascomycota</taxon>
        <taxon>Pezizomycotina</taxon>
        <taxon>Orbiliomycetes</taxon>
        <taxon>Orbiliales</taxon>
        <taxon>Orbiliaceae</taxon>
        <taxon>Arthrobotrys</taxon>
    </lineage>
</organism>
<comment type="caution">
    <text evidence="2">The sequence shown here is derived from an EMBL/GenBank/DDBJ whole genome shotgun (WGS) entry which is preliminary data.</text>
</comment>
<gene>
    <name evidence="2" type="ORF">DFL_007029</name>
</gene>
<keyword evidence="3" id="KW-1185">Reference proteome</keyword>
<evidence type="ECO:0000313" key="3">
    <source>
        <dbReference type="Proteomes" id="UP000283090"/>
    </source>
</evidence>
<dbReference type="AlphaFoldDB" id="A0A436ZUG5"/>
<proteinExistence type="predicted"/>
<accession>A0A436ZUG5</accession>
<feature type="region of interest" description="Disordered" evidence="1">
    <location>
        <begin position="1"/>
        <end position="20"/>
    </location>
</feature>
<evidence type="ECO:0000313" key="2">
    <source>
        <dbReference type="EMBL" id="RVD82607.1"/>
    </source>
</evidence>
<dbReference type="VEuPathDB" id="FungiDB:DFL_007029"/>
<dbReference type="RefSeq" id="XP_067488151.1">
    <property type="nucleotide sequence ID" value="XM_067636546.1"/>
</dbReference>
<protein>
    <submittedName>
        <fullName evidence="2">Uncharacterized protein</fullName>
    </submittedName>
</protein>
<sequence>MATCMSFEPTGNPRRRPVTTINTPSLQKTASITHRFTIPELHSTIAQSVLLEPYRPIGLRSYSVREEPYLVLAYLSRV</sequence>
<dbReference type="EMBL" id="SAEB01000009">
    <property type="protein sequence ID" value="RVD82607.1"/>
    <property type="molecule type" value="Genomic_DNA"/>
</dbReference>
<dbReference type="Proteomes" id="UP000283090">
    <property type="component" value="Unassembled WGS sequence"/>
</dbReference>
<name>A0A436ZUG5_ARTFL</name>
<dbReference type="GeneID" id="93589340"/>